<dbReference type="GO" id="GO:0005975">
    <property type="term" value="P:carbohydrate metabolic process"/>
    <property type="evidence" value="ECO:0007669"/>
    <property type="project" value="UniProtKB-ARBA"/>
</dbReference>
<keyword evidence="5" id="KW-1185">Reference proteome</keyword>
<feature type="compositionally biased region" description="Low complexity" evidence="1">
    <location>
        <begin position="29"/>
        <end position="40"/>
    </location>
</feature>
<feature type="region of interest" description="Disordered" evidence="1">
    <location>
        <begin position="1"/>
        <end position="45"/>
    </location>
</feature>
<keyword evidence="2" id="KW-0812">Transmembrane</keyword>
<feature type="compositionally biased region" description="Low complexity" evidence="1">
    <location>
        <begin position="138"/>
        <end position="149"/>
    </location>
</feature>
<evidence type="ECO:0000256" key="1">
    <source>
        <dbReference type="SAM" id="MobiDB-lite"/>
    </source>
</evidence>
<dbReference type="AlphaFoldDB" id="A0A1A8ZZE4"/>
<reference evidence="4 5" key="1">
    <citation type="submission" date="2016-06" db="EMBL/GenBank/DDBJ databases">
        <authorList>
            <person name="Kjaerup R.B."/>
            <person name="Dalgaard T.S."/>
            <person name="Juul-Madsen H.R."/>
        </authorList>
    </citation>
    <scope>NUCLEOTIDE SEQUENCE [LARGE SCALE GENOMIC DNA]</scope>
    <source>
        <strain evidence="4 5">DSM 45248</strain>
    </source>
</reference>
<dbReference type="Gene3D" id="2.60.40.10">
    <property type="entry name" value="Immunoglobulins"/>
    <property type="match status" value="1"/>
</dbReference>
<organism evidence="4 5">
    <name type="scientific">Micromonospora narathiwatensis</name>
    <dbReference type="NCBI Taxonomy" id="299146"/>
    <lineage>
        <taxon>Bacteria</taxon>
        <taxon>Bacillati</taxon>
        <taxon>Actinomycetota</taxon>
        <taxon>Actinomycetes</taxon>
        <taxon>Micromonosporales</taxon>
        <taxon>Micromonosporaceae</taxon>
        <taxon>Micromonospora</taxon>
    </lineage>
</organism>
<sequence length="311" mass="32885">MGAFADRLSRLRQEAGDPSYEEMSTRLGAAASKSSLAAAAQGRSLPSWETTWEFVRVLAVDRLGRDPSDTEKEWRERWMQARAAGHSAGTASAADAAPEPRGAAEASTVSDGTPTAETSETEEPRPAGGDSGARRGGRAAPAAAEPAPARLPGRRRVGIAGLAAHVAVLGGVVVLAFVALDRRGANDGGKSPAIAVNDHDDSRFEGDITYPDGTLVPPNTSFTKIWRIRNTGTVVWANRSLARINDEPCQAPKTVAIPQTMPGEAVDIAVSVRTPGTPGSCKIYWKMADEDGRMFFPLKRPIFLDVRVGGS</sequence>
<evidence type="ECO:0000313" key="5">
    <source>
        <dbReference type="Proteomes" id="UP000198765"/>
    </source>
</evidence>
<evidence type="ECO:0000313" key="4">
    <source>
        <dbReference type="EMBL" id="SBT49213.1"/>
    </source>
</evidence>
<feature type="compositionally biased region" description="Low complexity" evidence="1">
    <location>
        <begin position="81"/>
        <end position="118"/>
    </location>
</feature>
<dbReference type="Proteomes" id="UP000198765">
    <property type="component" value="Chromosome I"/>
</dbReference>
<dbReference type="PATRIC" id="fig|299146.4.peg.3506"/>
<feature type="region of interest" description="Disordered" evidence="1">
    <location>
        <begin position="81"/>
        <end position="149"/>
    </location>
</feature>
<feature type="domain" description="Nbr1 FW" evidence="3">
    <location>
        <begin position="209"/>
        <end position="295"/>
    </location>
</feature>
<dbReference type="Pfam" id="PF16158">
    <property type="entry name" value="N_BRCA1_IG"/>
    <property type="match status" value="1"/>
</dbReference>
<dbReference type="EMBL" id="LT594324">
    <property type="protein sequence ID" value="SBT49213.1"/>
    <property type="molecule type" value="Genomic_DNA"/>
</dbReference>
<proteinExistence type="predicted"/>
<dbReference type="CDD" id="cd14947">
    <property type="entry name" value="NBR1_like"/>
    <property type="match status" value="1"/>
</dbReference>
<feature type="transmembrane region" description="Helical" evidence="2">
    <location>
        <begin position="157"/>
        <end position="180"/>
    </location>
</feature>
<dbReference type="InterPro" id="IPR032350">
    <property type="entry name" value="Nbr1_FW"/>
</dbReference>
<name>A0A1A8ZZE4_9ACTN</name>
<gene>
    <name evidence="4" type="ORF">GA0070621_3380</name>
</gene>
<dbReference type="PANTHER" id="PTHR20930">
    <property type="entry name" value="OVARIAN CARCINOMA ANTIGEN CA125-RELATED"/>
    <property type="match status" value="1"/>
</dbReference>
<dbReference type="PANTHER" id="PTHR20930:SF0">
    <property type="entry name" value="PROTEIN ILRUN"/>
    <property type="match status" value="1"/>
</dbReference>
<keyword evidence="2" id="KW-1133">Transmembrane helix</keyword>
<accession>A0A1A8ZZE4</accession>
<protein>
    <submittedName>
        <fullName evidence="4">Ig-like domain-containing protein</fullName>
    </submittedName>
</protein>
<evidence type="ECO:0000259" key="3">
    <source>
        <dbReference type="Pfam" id="PF16158"/>
    </source>
</evidence>
<evidence type="ECO:0000256" key="2">
    <source>
        <dbReference type="SAM" id="Phobius"/>
    </source>
</evidence>
<dbReference type="InterPro" id="IPR013783">
    <property type="entry name" value="Ig-like_fold"/>
</dbReference>
<keyword evidence="2" id="KW-0472">Membrane</keyword>